<sequence>MKELDFERQGLVTDSYDYYNDHNPLSIEDINYQDFESDYGMEQLSEKELNEIY</sequence>
<organism evidence="1 2">
    <name type="scientific">Vreelandella neptunia</name>
    <dbReference type="NCBI Taxonomy" id="115551"/>
    <lineage>
        <taxon>Bacteria</taxon>
        <taxon>Pseudomonadati</taxon>
        <taxon>Pseudomonadota</taxon>
        <taxon>Gammaproteobacteria</taxon>
        <taxon>Oceanospirillales</taxon>
        <taxon>Halomonadaceae</taxon>
        <taxon>Vreelandella</taxon>
    </lineage>
</organism>
<comment type="caution">
    <text evidence="1">The sequence shown here is derived from an EMBL/GenBank/DDBJ whole genome shotgun (WGS) entry which is preliminary data.</text>
</comment>
<evidence type="ECO:0000313" key="2">
    <source>
        <dbReference type="Proteomes" id="UP001320609"/>
    </source>
</evidence>
<accession>A0ABS9S9U5</accession>
<protein>
    <submittedName>
        <fullName evidence="1">Uncharacterized protein</fullName>
    </submittedName>
</protein>
<proteinExistence type="predicted"/>
<dbReference type="EMBL" id="JAKVTW010000013">
    <property type="protein sequence ID" value="MCH4812854.1"/>
    <property type="molecule type" value="Genomic_DNA"/>
</dbReference>
<dbReference type="RefSeq" id="WP_240719148.1">
    <property type="nucleotide sequence ID" value="NZ_JAKVTW010000013.1"/>
</dbReference>
<evidence type="ECO:0000313" key="1">
    <source>
        <dbReference type="EMBL" id="MCH4812854.1"/>
    </source>
</evidence>
<name>A0ABS9S9U5_9GAMM</name>
<gene>
    <name evidence="1" type="ORF">MLE19_16080</name>
</gene>
<reference evidence="1 2" key="1">
    <citation type="submission" date="2022-03" db="EMBL/GenBank/DDBJ databases">
        <title>Genomic signatures underlying metal tolerance in selected Arctic bacterial isolates.</title>
        <authorList>
            <person name="Thomas F.A."/>
            <person name="Venkatachalam S."/>
            <person name="Krishnan K.P."/>
        </authorList>
    </citation>
    <scope>NUCLEOTIDE SEQUENCE [LARGE SCALE GENOMIC DNA]</scope>
    <source>
        <strain evidence="1 2">HM116</strain>
    </source>
</reference>
<dbReference type="Proteomes" id="UP001320609">
    <property type="component" value="Unassembled WGS sequence"/>
</dbReference>
<keyword evidence="2" id="KW-1185">Reference proteome</keyword>